<dbReference type="OrthoDB" id="2287955at2759"/>
<reference evidence="1 2" key="1">
    <citation type="submission" date="2020-12" db="EMBL/GenBank/DDBJ databases">
        <title>Metabolic potential, ecology and presence of endohyphal bacteria is reflected in genomic diversity of Mucoromycotina.</title>
        <authorList>
            <person name="Muszewska A."/>
            <person name="Okrasinska A."/>
            <person name="Steczkiewicz K."/>
            <person name="Drgas O."/>
            <person name="Orlowska M."/>
            <person name="Perlinska-Lenart U."/>
            <person name="Aleksandrzak-Piekarczyk T."/>
            <person name="Szatraj K."/>
            <person name="Zielenkiewicz U."/>
            <person name="Pilsyk S."/>
            <person name="Malc E."/>
            <person name="Mieczkowski P."/>
            <person name="Kruszewska J.S."/>
            <person name="Biernat P."/>
            <person name="Pawlowska J."/>
        </authorList>
    </citation>
    <scope>NUCLEOTIDE SEQUENCE [LARGE SCALE GENOMIC DNA]</scope>
    <source>
        <strain evidence="1 2">CBS 142.35</strain>
    </source>
</reference>
<sequence length="522" mass="60178">MEPMDIDSADSVGDDDIEDAMSIDSINSFNSNGSEFSFLSNRSDADIIEDQEVVFPVTRGPNPRPETLAERRERARAYLREIFPDNHRAARRRNRVVTCKCKLQTILENPYLAGARQPPPGTPDMLNFIRRLAEEYTILRRDAMNLVTLHVLRSVEDPANVTRPVLTDQNFWENAFHLVTTPPGEALARPTPYPELDNTFTNHFNPARVQNNGQAYYAVPAWDPGLRAQVRRNFARKAMTNTRNHLLMNIPSFLKRVWLSYINGLVTELNINLRQSPNTLAFADENAQSIIERPSSVQQVNIYQRLPTYVVYLLNQIEENGVRRWTVLPVAKHQVAYMPIDQRSLYHILKIYSIQYPNAHMPPHIMSPNPPRGRRQHRLITVAAFRALSSVQIEQIWEDIFNLNHVIPRRCTYWETDEAGMFPSQHRERYLFNNYIETDGVGVSLTFRRPIATIRGERLPQSSREVARYPRNQDLTAWRRGMYHLSKNPQGLTQQRAADSRLVYIDPGIRSLVTAVDTLDAL</sequence>
<dbReference type="Proteomes" id="UP000646827">
    <property type="component" value="Unassembled WGS sequence"/>
</dbReference>
<protein>
    <submittedName>
        <fullName evidence="1">Uncharacterized protein</fullName>
    </submittedName>
</protein>
<proteinExistence type="predicted"/>
<keyword evidence="2" id="KW-1185">Reference proteome</keyword>
<evidence type="ECO:0000313" key="2">
    <source>
        <dbReference type="Proteomes" id="UP000646827"/>
    </source>
</evidence>
<comment type="caution">
    <text evidence="1">The sequence shown here is derived from an EMBL/GenBank/DDBJ whole genome shotgun (WGS) entry which is preliminary data.</text>
</comment>
<organism evidence="1 2">
    <name type="scientific">Circinella minor</name>
    <dbReference type="NCBI Taxonomy" id="1195481"/>
    <lineage>
        <taxon>Eukaryota</taxon>
        <taxon>Fungi</taxon>
        <taxon>Fungi incertae sedis</taxon>
        <taxon>Mucoromycota</taxon>
        <taxon>Mucoromycotina</taxon>
        <taxon>Mucoromycetes</taxon>
        <taxon>Mucorales</taxon>
        <taxon>Lichtheimiaceae</taxon>
        <taxon>Circinella</taxon>
    </lineage>
</organism>
<accession>A0A8H7S1L5</accession>
<dbReference type="AlphaFoldDB" id="A0A8H7S1L5"/>
<dbReference type="EMBL" id="JAEPRB010000153">
    <property type="protein sequence ID" value="KAG2220077.1"/>
    <property type="molecule type" value="Genomic_DNA"/>
</dbReference>
<evidence type="ECO:0000313" key="1">
    <source>
        <dbReference type="EMBL" id="KAG2220077.1"/>
    </source>
</evidence>
<gene>
    <name evidence="1" type="ORF">INT45_007321</name>
</gene>
<name>A0A8H7S1L5_9FUNG</name>